<evidence type="ECO:0000256" key="1">
    <source>
        <dbReference type="SAM" id="MobiDB-lite"/>
    </source>
</evidence>
<evidence type="ECO:0008006" key="4">
    <source>
        <dbReference type="Google" id="ProtNLM"/>
    </source>
</evidence>
<dbReference type="AlphaFoldDB" id="A0A6M4X4K2"/>
<organism evidence="2 3">
    <name type="scientific">Streptomyces asoensis</name>
    <dbReference type="NCBI Taxonomy" id="249586"/>
    <lineage>
        <taxon>Bacteria</taxon>
        <taxon>Bacillati</taxon>
        <taxon>Actinomycetota</taxon>
        <taxon>Actinomycetes</taxon>
        <taxon>Kitasatosporales</taxon>
        <taxon>Streptomycetaceae</taxon>
        <taxon>Streptomyces</taxon>
    </lineage>
</organism>
<feature type="region of interest" description="Disordered" evidence="1">
    <location>
        <begin position="274"/>
        <end position="306"/>
    </location>
</feature>
<dbReference type="EMBL" id="CP049838">
    <property type="protein sequence ID" value="QJT07189.1"/>
    <property type="molecule type" value="Genomic_DNA"/>
</dbReference>
<dbReference type="Proteomes" id="UP000502665">
    <property type="component" value="Chromosome"/>
</dbReference>
<evidence type="ECO:0000313" key="3">
    <source>
        <dbReference type="Proteomes" id="UP000502665"/>
    </source>
</evidence>
<feature type="compositionally biased region" description="Pro residues" evidence="1">
    <location>
        <begin position="274"/>
        <end position="283"/>
    </location>
</feature>
<gene>
    <name evidence="2" type="ORF">G9272_33710</name>
</gene>
<evidence type="ECO:0000313" key="2">
    <source>
        <dbReference type="EMBL" id="QJT07189.1"/>
    </source>
</evidence>
<sequence length="306" mass="34634">MEPVGKRIEKVPYGLLGLEFFLAEGPHPNARSQRPKAGASAVWVPMRLASLHPVVAALKDNARQLVMPPALRRRSLLMLQGLAAEAARRGHQVRKVGSSYFPREGGVDVVVDGFAYPVTIRQEFPESTDPERSARLVVEVAHGLTGRSGRWRDRKSRTLEQSLGLVLGEIEARAVEDARRRESEAHAREEREVRRRAAMEEAKEYAVRQQFAEVLREEAGRWREAVLIGEYCDALERRLAELDEDLDEQALESARGWLEWAREYVRCIDPVRHPPGMPTPRAPTPDELQPFLKGWSPHAPERRGGR</sequence>
<reference evidence="2" key="1">
    <citation type="submission" date="2020-03" db="EMBL/GenBank/DDBJ databases">
        <title>Molecular networking-based the target discovery of potent antiproliferative macrolactams: 5/6/7/16 polycyclic ansamycins and glycosylated trienomycin from Streptomyces cacaoi subsp. asoensis.</title>
        <authorList>
            <person name="Liu L.-L."/>
        </authorList>
    </citation>
    <scope>NUCLEOTIDE SEQUENCE [LARGE SCALE GENOMIC DNA]</scope>
    <source>
        <strain evidence="2">H2S5</strain>
    </source>
</reference>
<accession>A0A6M4X4K2</accession>
<name>A0A6M4X4K2_9ACTN</name>
<proteinExistence type="predicted"/>
<keyword evidence="3" id="KW-1185">Reference proteome</keyword>
<protein>
    <recommendedName>
        <fullName evidence="4">PE-PGRS family protein</fullName>
    </recommendedName>
</protein>